<keyword evidence="3" id="KW-1185">Reference proteome</keyword>
<sequence>MLINKLILATSVLFLSSSPVSLYTSDEWEIMPRAAVGSQKAYSGTAKMKTIGNTLQTVNYNVTVYMSWDDSTGRVLGADFGGHKCTVPASGVKFTCTLETVSITKATYYAKYTYKAVYTLNGVKRDYGSPNFTITRYSPGQS</sequence>
<dbReference type="AlphaFoldDB" id="A0A6N8U9I0"/>
<evidence type="ECO:0000256" key="1">
    <source>
        <dbReference type="SAM" id="SignalP"/>
    </source>
</evidence>
<organism evidence="2 3">
    <name type="scientific">Copranaerobaculum intestinale</name>
    <dbReference type="NCBI Taxonomy" id="2692629"/>
    <lineage>
        <taxon>Bacteria</taxon>
        <taxon>Bacillati</taxon>
        <taxon>Bacillota</taxon>
        <taxon>Erysipelotrichia</taxon>
        <taxon>Erysipelotrichales</taxon>
        <taxon>Erysipelotrichaceae</taxon>
        <taxon>Copranaerobaculum</taxon>
    </lineage>
</organism>
<evidence type="ECO:0000313" key="3">
    <source>
        <dbReference type="Proteomes" id="UP000434036"/>
    </source>
</evidence>
<dbReference type="Proteomes" id="UP000434036">
    <property type="component" value="Unassembled WGS sequence"/>
</dbReference>
<feature type="signal peptide" evidence="1">
    <location>
        <begin position="1"/>
        <end position="22"/>
    </location>
</feature>
<gene>
    <name evidence="2" type="ORF">GSF08_09310</name>
</gene>
<accession>A0A6N8U9I0</accession>
<feature type="chain" id="PRO_5026725369" evidence="1">
    <location>
        <begin position="23"/>
        <end position="142"/>
    </location>
</feature>
<keyword evidence="1" id="KW-0732">Signal</keyword>
<name>A0A6N8U9I0_9FIRM</name>
<evidence type="ECO:0000313" key="2">
    <source>
        <dbReference type="EMBL" id="MXQ74135.1"/>
    </source>
</evidence>
<comment type="caution">
    <text evidence="2">The sequence shown here is derived from an EMBL/GenBank/DDBJ whole genome shotgun (WGS) entry which is preliminary data.</text>
</comment>
<dbReference type="RefSeq" id="WP_160625521.1">
    <property type="nucleotide sequence ID" value="NZ_WUUQ01000003.1"/>
</dbReference>
<reference evidence="2 3" key="1">
    <citation type="submission" date="2019-12" db="EMBL/GenBank/DDBJ databases">
        <authorList>
            <person name="Yang R."/>
        </authorList>
    </citation>
    <scope>NUCLEOTIDE SEQUENCE [LARGE SCALE GENOMIC DNA]</scope>
    <source>
        <strain evidence="2 3">DONG20-135</strain>
    </source>
</reference>
<dbReference type="EMBL" id="WUUQ01000003">
    <property type="protein sequence ID" value="MXQ74135.1"/>
    <property type="molecule type" value="Genomic_DNA"/>
</dbReference>
<reference evidence="2 3" key="2">
    <citation type="submission" date="2020-01" db="EMBL/GenBank/DDBJ databases">
        <title>Clostridiaceae sp. nov. isolated from the gut of human by culturomics.</title>
        <authorList>
            <person name="Chang Y."/>
        </authorList>
    </citation>
    <scope>NUCLEOTIDE SEQUENCE [LARGE SCALE GENOMIC DNA]</scope>
    <source>
        <strain evidence="2 3">DONG20-135</strain>
    </source>
</reference>
<protein>
    <submittedName>
        <fullName evidence="2">Uncharacterized protein</fullName>
    </submittedName>
</protein>
<proteinExistence type="predicted"/>